<dbReference type="PATRIC" id="fig|447.4.peg.3368"/>
<evidence type="ECO:0000313" key="1">
    <source>
        <dbReference type="EMBL" id="KTC69637.1"/>
    </source>
</evidence>
<name>A0A0W0RF70_LEGBO</name>
<dbReference type="AlphaFoldDB" id="A0A0W0RF70"/>
<keyword evidence="2" id="KW-1185">Reference proteome</keyword>
<organism evidence="1 2">
    <name type="scientific">Legionella bozemanae</name>
    <name type="common">Fluoribacter bozemanae</name>
    <dbReference type="NCBI Taxonomy" id="447"/>
    <lineage>
        <taxon>Bacteria</taxon>
        <taxon>Pseudomonadati</taxon>
        <taxon>Pseudomonadota</taxon>
        <taxon>Gammaproteobacteria</taxon>
        <taxon>Legionellales</taxon>
        <taxon>Legionellaceae</taxon>
        <taxon>Legionella</taxon>
    </lineage>
</organism>
<reference evidence="1 2" key="1">
    <citation type="submission" date="2015-11" db="EMBL/GenBank/DDBJ databases">
        <title>Genomic analysis of 38 Legionella species identifies large and diverse effector repertoires.</title>
        <authorList>
            <person name="Burstein D."/>
            <person name="Amaro F."/>
            <person name="Zusman T."/>
            <person name="Lifshitz Z."/>
            <person name="Cohen O."/>
            <person name="Gilbert J.A."/>
            <person name="Pupko T."/>
            <person name="Shuman H.A."/>
            <person name="Segal G."/>
        </authorList>
    </citation>
    <scope>NUCLEOTIDE SEQUENCE [LARGE SCALE GENOMIC DNA]</scope>
    <source>
        <strain evidence="1 2">WIGA</strain>
    </source>
</reference>
<evidence type="ECO:0000313" key="2">
    <source>
        <dbReference type="Proteomes" id="UP000054695"/>
    </source>
</evidence>
<accession>A0A0W0RF70</accession>
<proteinExistence type="predicted"/>
<sequence>MADYLSLQNATLISSWSRRDSNHRIVHDSSGWLETEMKIDKEVELILNKRAMQHQSFFQLSKMQSLNYVLPRYTALVKHLEIQEKKPTSEL</sequence>
<dbReference type="EMBL" id="LNXU01000045">
    <property type="protein sequence ID" value="KTC69637.1"/>
    <property type="molecule type" value="Genomic_DNA"/>
</dbReference>
<dbReference type="RefSeq" id="WP_058460697.1">
    <property type="nucleotide sequence ID" value="NZ_CAAAIY010000007.1"/>
</dbReference>
<comment type="caution">
    <text evidence="1">The sequence shown here is derived from an EMBL/GenBank/DDBJ whole genome shotgun (WGS) entry which is preliminary data.</text>
</comment>
<dbReference type="Proteomes" id="UP000054695">
    <property type="component" value="Unassembled WGS sequence"/>
</dbReference>
<protein>
    <submittedName>
        <fullName evidence="1">Uncharacterized protein</fullName>
    </submittedName>
</protein>
<gene>
    <name evidence="1" type="ORF">Lboz_3153</name>
</gene>